<dbReference type="OrthoDB" id="9799538at2"/>
<dbReference type="Proteomes" id="UP000281474">
    <property type="component" value="Unassembled WGS sequence"/>
</dbReference>
<evidence type="ECO:0000313" key="1">
    <source>
        <dbReference type="EMBL" id="RLV61101.1"/>
    </source>
</evidence>
<proteinExistence type="predicted"/>
<dbReference type="AlphaFoldDB" id="A0A3L8Q0F2"/>
<gene>
    <name evidence="1" type="ORF">D5018_03645</name>
</gene>
<organism evidence="1 2">
    <name type="scientific">Parashewanella curva</name>
    <dbReference type="NCBI Taxonomy" id="2338552"/>
    <lineage>
        <taxon>Bacteria</taxon>
        <taxon>Pseudomonadati</taxon>
        <taxon>Pseudomonadota</taxon>
        <taxon>Gammaproteobacteria</taxon>
        <taxon>Alteromonadales</taxon>
        <taxon>Shewanellaceae</taxon>
        <taxon>Parashewanella</taxon>
    </lineage>
</organism>
<dbReference type="RefSeq" id="WP_121837621.1">
    <property type="nucleotide sequence ID" value="NZ_ML014757.1"/>
</dbReference>
<keyword evidence="2" id="KW-1185">Reference proteome</keyword>
<evidence type="ECO:0000313" key="2">
    <source>
        <dbReference type="Proteomes" id="UP000281474"/>
    </source>
</evidence>
<comment type="caution">
    <text evidence="1">The sequence shown here is derived from an EMBL/GenBank/DDBJ whole genome shotgun (WGS) entry which is preliminary data.</text>
</comment>
<dbReference type="EMBL" id="QZEI01000008">
    <property type="protein sequence ID" value="RLV61101.1"/>
    <property type="molecule type" value="Genomic_DNA"/>
</dbReference>
<accession>A0A3L8Q0F2</accession>
<reference evidence="1 2" key="1">
    <citation type="submission" date="2018-09" db="EMBL/GenBank/DDBJ databases">
        <title>Phylogeny of the Shewanellaceae, and recommendation for two new genera, Pseudoshewanella and Parashewanella.</title>
        <authorList>
            <person name="Wang G."/>
        </authorList>
    </citation>
    <scope>NUCLEOTIDE SEQUENCE [LARGE SCALE GENOMIC DNA]</scope>
    <source>
        <strain evidence="1 2">C51</strain>
    </source>
</reference>
<sequence>MTSKTINNFCPRSGKAVKEDSLTEYRGYIVGFCNPNCRDDFEENFEDRPNDTQYFDGILRKKYDK</sequence>
<name>A0A3L8Q0F2_9GAMM</name>
<protein>
    <submittedName>
        <fullName evidence="1">YHS domain-containing protein</fullName>
    </submittedName>
</protein>